<dbReference type="GO" id="GO:0004197">
    <property type="term" value="F:cysteine-type endopeptidase activity"/>
    <property type="evidence" value="ECO:0007669"/>
    <property type="project" value="InterPro"/>
</dbReference>
<organism evidence="8 9">
    <name type="scientific">Pinctada imbricata</name>
    <name type="common">Atlantic pearl-oyster</name>
    <name type="synonym">Pinctada martensii</name>
    <dbReference type="NCBI Taxonomy" id="66713"/>
    <lineage>
        <taxon>Eukaryota</taxon>
        <taxon>Metazoa</taxon>
        <taxon>Spiralia</taxon>
        <taxon>Lophotrochozoa</taxon>
        <taxon>Mollusca</taxon>
        <taxon>Bivalvia</taxon>
        <taxon>Autobranchia</taxon>
        <taxon>Pteriomorphia</taxon>
        <taxon>Pterioida</taxon>
        <taxon>Pterioidea</taxon>
        <taxon>Pteriidae</taxon>
        <taxon>Pinctada</taxon>
    </lineage>
</organism>
<dbReference type="Gene3D" id="1.10.533.10">
    <property type="entry name" value="Death Domain, Fas"/>
    <property type="match status" value="1"/>
</dbReference>
<comment type="similarity">
    <text evidence="1 4">Belongs to the peptidase C14A family.</text>
</comment>
<keyword evidence="2" id="KW-0053">Apoptosis</keyword>
<keyword evidence="3" id="KW-0677">Repeat</keyword>
<feature type="domain" description="Caspase family p10" evidence="6">
    <location>
        <begin position="313"/>
        <end position="375"/>
    </location>
</feature>
<dbReference type="InterPro" id="IPR001309">
    <property type="entry name" value="Pept_C14_p20"/>
</dbReference>
<dbReference type="PROSITE" id="PS50208">
    <property type="entry name" value="CASPASE_P20"/>
    <property type="match status" value="1"/>
</dbReference>
<dbReference type="EMBL" id="VSWD01000014">
    <property type="protein sequence ID" value="KAK3083449.1"/>
    <property type="molecule type" value="Genomic_DNA"/>
</dbReference>
<gene>
    <name evidence="8" type="ORF">FSP39_022958</name>
</gene>
<evidence type="ECO:0000259" key="7">
    <source>
        <dbReference type="PROSITE" id="PS50208"/>
    </source>
</evidence>
<dbReference type="GO" id="GO:0006915">
    <property type="term" value="P:apoptotic process"/>
    <property type="evidence" value="ECO:0007669"/>
    <property type="project" value="UniProtKB-KW"/>
</dbReference>
<evidence type="ECO:0000259" key="6">
    <source>
        <dbReference type="PROSITE" id="PS50207"/>
    </source>
</evidence>
<evidence type="ECO:0000256" key="2">
    <source>
        <dbReference type="ARBA" id="ARBA00022703"/>
    </source>
</evidence>
<comment type="caution">
    <text evidence="8">The sequence shown here is derived from an EMBL/GenBank/DDBJ whole genome shotgun (WGS) entry which is preliminary data.</text>
</comment>
<dbReference type="InterPro" id="IPR011600">
    <property type="entry name" value="Pept_C14_caspase"/>
</dbReference>
<dbReference type="SMART" id="SM00115">
    <property type="entry name" value="CASc"/>
    <property type="match status" value="1"/>
</dbReference>
<dbReference type="SMART" id="SM00031">
    <property type="entry name" value="DED"/>
    <property type="match status" value="2"/>
</dbReference>
<dbReference type="Gene3D" id="3.40.50.1460">
    <property type="match status" value="1"/>
</dbReference>
<dbReference type="GO" id="GO:0005737">
    <property type="term" value="C:cytoplasm"/>
    <property type="evidence" value="ECO:0007669"/>
    <property type="project" value="UniProtKB-ARBA"/>
</dbReference>
<dbReference type="GO" id="GO:0042981">
    <property type="term" value="P:regulation of apoptotic process"/>
    <property type="evidence" value="ECO:0007669"/>
    <property type="project" value="InterPro"/>
</dbReference>
<dbReference type="GO" id="GO:0006508">
    <property type="term" value="P:proteolysis"/>
    <property type="evidence" value="ECO:0007669"/>
    <property type="project" value="InterPro"/>
</dbReference>
<dbReference type="PROSITE" id="PS50207">
    <property type="entry name" value="CASPASE_P10"/>
    <property type="match status" value="1"/>
</dbReference>
<dbReference type="InterPro" id="IPR002138">
    <property type="entry name" value="Pept_C14_p10"/>
</dbReference>
<dbReference type="InterPro" id="IPR033139">
    <property type="entry name" value="Caspase_cys_AS"/>
</dbReference>
<dbReference type="Pfam" id="PF01335">
    <property type="entry name" value="DED"/>
    <property type="match status" value="2"/>
</dbReference>
<evidence type="ECO:0000256" key="3">
    <source>
        <dbReference type="ARBA" id="ARBA00022737"/>
    </source>
</evidence>
<dbReference type="PANTHER" id="PTHR48169">
    <property type="entry name" value="DED DOMAIN-CONTAINING PROTEIN"/>
    <property type="match status" value="1"/>
</dbReference>
<dbReference type="AlphaFoldDB" id="A0AA89BQ80"/>
<keyword evidence="9" id="KW-1185">Reference proteome</keyword>
<dbReference type="InterPro" id="IPR011029">
    <property type="entry name" value="DEATH-like_dom_sf"/>
</dbReference>
<evidence type="ECO:0008006" key="10">
    <source>
        <dbReference type="Google" id="ProtNLM"/>
    </source>
</evidence>
<feature type="domain" description="DED" evidence="5">
    <location>
        <begin position="97"/>
        <end position="177"/>
    </location>
</feature>
<protein>
    <recommendedName>
        <fullName evidence="10">Caspase 8</fullName>
    </recommendedName>
</protein>
<feature type="domain" description="DED" evidence="5">
    <location>
        <begin position="1"/>
        <end position="78"/>
    </location>
</feature>
<accession>A0AA89BQ80</accession>
<dbReference type="PRINTS" id="PR00376">
    <property type="entry name" value="IL1BCENZYME"/>
</dbReference>
<proteinExistence type="inferred from homology"/>
<dbReference type="InterPro" id="IPR015917">
    <property type="entry name" value="Pept_C14A"/>
</dbReference>
<dbReference type="PANTHER" id="PTHR48169:SF7">
    <property type="entry name" value="CASPASE 10"/>
    <property type="match status" value="1"/>
</dbReference>
<evidence type="ECO:0000256" key="1">
    <source>
        <dbReference type="ARBA" id="ARBA00010134"/>
    </source>
</evidence>
<feature type="non-terminal residue" evidence="8">
    <location>
        <position position="1"/>
    </location>
</feature>
<sequence>IRSTLLEIDGELGAIDVERLKFLTKDHLPHGGLAKASRGIDVFSTLEQKGKLRENDTKFLQECFHYMQRRDLVRKIGGDPDNIEDVIQREGPNLVLPFRILLFNIAEDIGEKDLNTMKFYARNQYNLSKKQVDSIKTCLDLFNVLEREGIVQPPEVRELENMINSVGDEELRELIDDYKKDHGLKALCRVFENKLKFKVERHNDLTAPEIIHLCQQVAKRNHKKFDAFVMCILSHGNQGNVYGTEGKLLEIRNITSCFTATSCQTLADKPKLFFFQACQGTDLQKGATQIYERQESTIEMDVAPDDTPRNSSIPDDADFLFGYATVPGYASIRSRSQGSFYIMTLVEALEQYASRYECMYLVFWIYRITSHFEGH</sequence>
<dbReference type="InterPro" id="IPR029030">
    <property type="entry name" value="Caspase-like_dom_sf"/>
</dbReference>
<dbReference type="Pfam" id="PF00656">
    <property type="entry name" value="Peptidase_C14"/>
    <property type="match status" value="1"/>
</dbReference>
<name>A0AA89BQ80_PINIB</name>
<dbReference type="PROSITE" id="PS50168">
    <property type="entry name" value="DED"/>
    <property type="match status" value="2"/>
</dbReference>
<dbReference type="GO" id="GO:0051604">
    <property type="term" value="P:protein maturation"/>
    <property type="evidence" value="ECO:0007669"/>
    <property type="project" value="UniProtKB-ARBA"/>
</dbReference>
<dbReference type="PROSITE" id="PS01122">
    <property type="entry name" value="CASPASE_CYS"/>
    <property type="match status" value="1"/>
</dbReference>
<evidence type="ECO:0000313" key="9">
    <source>
        <dbReference type="Proteomes" id="UP001186944"/>
    </source>
</evidence>
<evidence type="ECO:0000256" key="4">
    <source>
        <dbReference type="RuleBase" id="RU003971"/>
    </source>
</evidence>
<feature type="domain" description="Caspase family p20" evidence="7">
    <location>
        <begin position="195"/>
        <end position="282"/>
    </location>
</feature>
<dbReference type="Proteomes" id="UP001186944">
    <property type="component" value="Unassembled WGS sequence"/>
</dbReference>
<evidence type="ECO:0000259" key="5">
    <source>
        <dbReference type="PROSITE" id="PS50168"/>
    </source>
</evidence>
<dbReference type="InterPro" id="IPR001875">
    <property type="entry name" value="DED_dom"/>
</dbReference>
<dbReference type="CDD" id="cd08792">
    <property type="entry name" value="DED_Caspase_8_10_r1"/>
    <property type="match status" value="1"/>
</dbReference>
<reference evidence="8" key="1">
    <citation type="submission" date="2019-08" db="EMBL/GenBank/DDBJ databases">
        <title>The improved chromosome-level genome for the pearl oyster Pinctada fucata martensii using PacBio sequencing and Hi-C.</title>
        <authorList>
            <person name="Zheng Z."/>
        </authorList>
    </citation>
    <scope>NUCLEOTIDE SEQUENCE</scope>
    <source>
        <strain evidence="8">ZZ-2019</strain>
        <tissue evidence="8">Adductor muscle</tissue>
    </source>
</reference>
<evidence type="ECO:0000313" key="8">
    <source>
        <dbReference type="EMBL" id="KAK3083449.1"/>
    </source>
</evidence>
<dbReference type="SUPFAM" id="SSF52129">
    <property type="entry name" value="Caspase-like"/>
    <property type="match status" value="1"/>
</dbReference>
<dbReference type="SUPFAM" id="SSF47986">
    <property type="entry name" value="DEATH domain"/>
    <property type="match status" value="2"/>
</dbReference>